<proteinExistence type="predicted"/>
<organism evidence="2 3">
    <name type="scientific">Aureobasidium pullulans</name>
    <name type="common">Black yeast</name>
    <name type="synonym">Pullularia pullulans</name>
    <dbReference type="NCBI Taxonomy" id="5580"/>
    <lineage>
        <taxon>Eukaryota</taxon>
        <taxon>Fungi</taxon>
        <taxon>Dikarya</taxon>
        <taxon>Ascomycota</taxon>
        <taxon>Pezizomycotina</taxon>
        <taxon>Dothideomycetes</taxon>
        <taxon>Dothideomycetidae</taxon>
        <taxon>Dothideales</taxon>
        <taxon>Saccotheciaceae</taxon>
        <taxon>Aureobasidium</taxon>
    </lineage>
</organism>
<accession>A0A4S9DPT5</accession>
<name>A0A4S9DPT5_AURPU</name>
<reference evidence="3 4" key="1">
    <citation type="submission" date="2018-10" db="EMBL/GenBank/DDBJ databases">
        <title>Fifty Aureobasidium pullulans genomes reveal a recombining polyextremotolerant generalist.</title>
        <authorList>
            <person name="Gostincar C."/>
            <person name="Turk M."/>
            <person name="Zajc J."/>
            <person name="Gunde-Cimerman N."/>
        </authorList>
    </citation>
    <scope>NUCLEOTIDE SEQUENCE [LARGE SCALE GENOMIC DNA]</scope>
    <source>
        <strain evidence="1 4">EXF-10081</strain>
        <strain evidence="2 3">EXF-3844</strain>
    </source>
</reference>
<gene>
    <name evidence="2" type="ORF">D6C90_07835</name>
    <name evidence="1" type="ORF">D6D12_08757</name>
</gene>
<evidence type="ECO:0000313" key="1">
    <source>
        <dbReference type="EMBL" id="THX22962.1"/>
    </source>
</evidence>
<protein>
    <submittedName>
        <fullName evidence="2">Uncharacterized protein</fullName>
    </submittedName>
</protein>
<dbReference type="Proteomes" id="UP000310121">
    <property type="component" value="Unassembled WGS sequence"/>
</dbReference>
<evidence type="ECO:0000313" key="4">
    <source>
        <dbReference type="Proteomes" id="UP000310374"/>
    </source>
</evidence>
<dbReference type="Proteomes" id="UP000310374">
    <property type="component" value="Unassembled WGS sequence"/>
</dbReference>
<evidence type="ECO:0000313" key="3">
    <source>
        <dbReference type="Proteomes" id="UP000310121"/>
    </source>
</evidence>
<dbReference type="EMBL" id="QZBN01000992">
    <property type="protein sequence ID" value="THZ34239.1"/>
    <property type="molecule type" value="Genomic_DNA"/>
</dbReference>
<evidence type="ECO:0000313" key="2">
    <source>
        <dbReference type="EMBL" id="THZ34239.1"/>
    </source>
</evidence>
<sequence>MLYQLEMKINLIRLDWRQAREPTKVCSTADSPLQTHAVSSKQLRLSPANPCIDQDQGQQEGRTRLNFGALNQVLNLGVSRAEQRTVDTRMSVSFMCSGEEPQEEAFPQSLTLDLHLSRSIVLRQRMLAYGEIRQDVLWGH</sequence>
<comment type="caution">
    <text evidence="2">The sequence shown here is derived from an EMBL/GenBank/DDBJ whole genome shotgun (WGS) entry which is preliminary data.</text>
</comment>
<dbReference type="EMBL" id="QZAT01000164">
    <property type="protein sequence ID" value="THX22962.1"/>
    <property type="molecule type" value="Genomic_DNA"/>
</dbReference>
<dbReference type="AlphaFoldDB" id="A0A4S9DPT5"/>